<accession>A0A2G9RFD9</accession>
<evidence type="ECO:0000256" key="1">
    <source>
        <dbReference type="SAM" id="SignalP"/>
    </source>
</evidence>
<keyword evidence="1" id="KW-0732">Signal</keyword>
<dbReference type="EMBL" id="KV942971">
    <property type="protein sequence ID" value="PIO26616.1"/>
    <property type="molecule type" value="Genomic_DNA"/>
</dbReference>
<name>A0A2G9RFD9_AQUCT</name>
<reference evidence="2" key="1">
    <citation type="submission" date="2017-08" db="EMBL/GenBank/DDBJ databases">
        <title>Assembly of the North American Bullfrog Genome.</title>
        <authorList>
            <person name="Warren R.L."/>
            <person name="Vandervalk B.P."/>
            <person name="Kucuk E."/>
            <person name="Birol I."/>
            <person name="Helbing C."/>
            <person name="Pandoh P."/>
            <person name="Behsaz B."/>
            <person name="Mohamadi H."/>
            <person name="Chu J."/>
            <person name="Jackman S."/>
            <person name="Hammond S.A."/>
            <person name="Veldhoen N."/>
            <person name="Kirk H."/>
            <person name="Zhao Y."/>
            <person name="Coope R."/>
            <person name="Pleasance S."/>
            <person name="Moore R."/>
            <person name="Holt R."/>
        </authorList>
    </citation>
    <scope>NUCLEOTIDE SEQUENCE</scope>
    <source>
        <strain evidence="2">Bruno</strain>
        <tissue evidence="2">Liver</tissue>
    </source>
</reference>
<evidence type="ECO:0008006" key="3">
    <source>
        <dbReference type="Google" id="ProtNLM"/>
    </source>
</evidence>
<feature type="chain" id="PRO_5013856529" description="Secreted protein" evidence="1">
    <location>
        <begin position="19"/>
        <end position="68"/>
    </location>
</feature>
<evidence type="ECO:0000313" key="2">
    <source>
        <dbReference type="EMBL" id="PIO26616.1"/>
    </source>
</evidence>
<protein>
    <recommendedName>
        <fullName evidence="3">Secreted protein</fullName>
    </recommendedName>
</protein>
<gene>
    <name evidence="2" type="ORF">AB205_0126290</name>
</gene>
<feature type="signal peptide" evidence="1">
    <location>
        <begin position="1"/>
        <end position="18"/>
    </location>
</feature>
<dbReference type="AlphaFoldDB" id="A0A2G9RFD9"/>
<proteinExistence type="predicted"/>
<sequence>MLYCNVLLLLCFYRVCFADMSYCYTVMLLCVIVNHYLFCRYAIQLQHRFILTATGFALMIRKSVTPAL</sequence>
<organism evidence="2">
    <name type="scientific">Aquarana catesbeiana</name>
    <name type="common">American bullfrog</name>
    <name type="synonym">Rana catesbeiana</name>
    <dbReference type="NCBI Taxonomy" id="8400"/>
    <lineage>
        <taxon>Eukaryota</taxon>
        <taxon>Metazoa</taxon>
        <taxon>Chordata</taxon>
        <taxon>Craniata</taxon>
        <taxon>Vertebrata</taxon>
        <taxon>Euteleostomi</taxon>
        <taxon>Amphibia</taxon>
        <taxon>Batrachia</taxon>
        <taxon>Anura</taxon>
        <taxon>Neobatrachia</taxon>
        <taxon>Ranoidea</taxon>
        <taxon>Ranidae</taxon>
        <taxon>Aquarana</taxon>
    </lineage>
</organism>